<protein>
    <submittedName>
        <fullName evidence="1">Uncharacterized protein</fullName>
    </submittedName>
</protein>
<sequence length="220" mass="25363">MFLHRSPGPNRGILRFIQLWSKFPGIVSSDDRHQLLALEAYIITVGNEMKERTDLPQHSIGKSARTEFKQQEKPYRRPPAVVIGVPRPNVDARAHPASMRTVPFPRNHNHPQVNEVNRFRVPPRMVTPERSPTAETEPSTHHGDDLHEFLASCNPPLTNLRPYLIAYGCTSMAHVANISQWSNRDIRRAVEKIKLMKCRDAQPVKPIDWDVFRHHIQKMK</sequence>
<accession>A0ACD3A8Q2</accession>
<keyword evidence="2" id="KW-1185">Reference proteome</keyword>
<dbReference type="Proteomes" id="UP000308600">
    <property type="component" value="Unassembled WGS sequence"/>
</dbReference>
<evidence type="ECO:0000313" key="2">
    <source>
        <dbReference type="Proteomes" id="UP000308600"/>
    </source>
</evidence>
<reference evidence="1 2" key="1">
    <citation type="journal article" date="2019" name="Nat. Ecol. Evol.">
        <title>Megaphylogeny resolves global patterns of mushroom evolution.</title>
        <authorList>
            <person name="Varga T."/>
            <person name="Krizsan K."/>
            <person name="Foldi C."/>
            <person name="Dima B."/>
            <person name="Sanchez-Garcia M."/>
            <person name="Sanchez-Ramirez S."/>
            <person name="Szollosi G.J."/>
            <person name="Szarkandi J.G."/>
            <person name="Papp V."/>
            <person name="Albert L."/>
            <person name="Andreopoulos W."/>
            <person name="Angelini C."/>
            <person name="Antonin V."/>
            <person name="Barry K.W."/>
            <person name="Bougher N.L."/>
            <person name="Buchanan P."/>
            <person name="Buyck B."/>
            <person name="Bense V."/>
            <person name="Catcheside P."/>
            <person name="Chovatia M."/>
            <person name="Cooper J."/>
            <person name="Damon W."/>
            <person name="Desjardin D."/>
            <person name="Finy P."/>
            <person name="Geml J."/>
            <person name="Haridas S."/>
            <person name="Hughes K."/>
            <person name="Justo A."/>
            <person name="Karasinski D."/>
            <person name="Kautmanova I."/>
            <person name="Kiss B."/>
            <person name="Kocsube S."/>
            <person name="Kotiranta H."/>
            <person name="LaButti K.M."/>
            <person name="Lechner B.E."/>
            <person name="Liimatainen K."/>
            <person name="Lipzen A."/>
            <person name="Lukacs Z."/>
            <person name="Mihaltcheva S."/>
            <person name="Morgado L.N."/>
            <person name="Niskanen T."/>
            <person name="Noordeloos M.E."/>
            <person name="Ohm R.A."/>
            <person name="Ortiz-Santana B."/>
            <person name="Ovrebo C."/>
            <person name="Racz N."/>
            <person name="Riley R."/>
            <person name="Savchenko A."/>
            <person name="Shiryaev A."/>
            <person name="Soop K."/>
            <person name="Spirin V."/>
            <person name="Szebenyi C."/>
            <person name="Tomsovsky M."/>
            <person name="Tulloss R.E."/>
            <person name="Uehling J."/>
            <person name="Grigoriev I.V."/>
            <person name="Vagvolgyi C."/>
            <person name="Papp T."/>
            <person name="Martin F.M."/>
            <person name="Miettinen O."/>
            <person name="Hibbett D.S."/>
            <person name="Nagy L.G."/>
        </authorList>
    </citation>
    <scope>NUCLEOTIDE SEQUENCE [LARGE SCALE GENOMIC DNA]</scope>
    <source>
        <strain evidence="1 2">NL-1719</strain>
    </source>
</reference>
<organism evidence="1 2">
    <name type="scientific">Pluteus cervinus</name>
    <dbReference type="NCBI Taxonomy" id="181527"/>
    <lineage>
        <taxon>Eukaryota</taxon>
        <taxon>Fungi</taxon>
        <taxon>Dikarya</taxon>
        <taxon>Basidiomycota</taxon>
        <taxon>Agaricomycotina</taxon>
        <taxon>Agaricomycetes</taxon>
        <taxon>Agaricomycetidae</taxon>
        <taxon>Agaricales</taxon>
        <taxon>Pluteineae</taxon>
        <taxon>Pluteaceae</taxon>
        <taxon>Pluteus</taxon>
    </lineage>
</organism>
<evidence type="ECO:0000313" key="1">
    <source>
        <dbReference type="EMBL" id="TFK62031.1"/>
    </source>
</evidence>
<gene>
    <name evidence="1" type="ORF">BDN72DRAFT_411172</name>
</gene>
<dbReference type="EMBL" id="ML208610">
    <property type="protein sequence ID" value="TFK62031.1"/>
    <property type="molecule type" value="Genomic_DNA"/>
</dbReference>
<name>A0ACD3A8Q2_9AGAR</name>
<proteinExistence type="predicted"/>